<dbReference type="SUPFAM" id="SSF81593">
    <property type="entry name" value="Nucleotidyltransferase substrate binding subunit/domain"/>
    <property type="match status" value="1"/>
</dbReference>
<accession>A0A7C4TXN1</accession>
<dbReference type="PROSITE" id="PS50910">
    <property type="entry name" value="HEPN"/>
    <property type="match status" value="1"/>
</dbReference>
<evidence type="ECO:0000259" key="1">
    <source>
        <dbReference type="PROSITE" id="PS50910"/>
    </source>
</evidence>
<gene>
    <name evidence="2" type="ORF">ENV82_02135</name>
</gene>
<organism evidence="2">
    <name type="scientific">Caldisericum exile</name>
    <dbReference type="NCBI Taxonomy" id="693075"/>
    <lineage>
        <taxon>Bacteria</taxon>
        <taxon>Pseudomonadati</taxon>
        <taxon>Caldisericota/Cryosericota group</taxon>
        <taxon>Caldisericota</taxon>
        <taxon>Caldisericia</taxon>
        <taxon>Caldisericales</taxon>
        <taxon>Caldisericaceae</taxon>
        <taxon>Caldisericum</taxon>
    </lineage>
</organism>
<protein>
    <submittedName>
        <fullName evidence="2">HEPN domain-containing protein</fullName>
    </submittedName>
</protein>
<evidence type="ECO:0000313" key="2">
    <source>
        <dbReference type="EMBL" id="HGW60226.1"/>
    </source>
</evidence>
<feature type="domain" description="HEPN" evidence="1">
    <location>
        <begin position="15"/>
        <end position="120"/>
    </location>
</feature>
<dbReference type="AlphaFoldDB" id="A0A7C4TXN1"/>
<dbReference type="Pfam" id="PF05168">
    <property type="entry name" value="HEPN"/>
    <property type="match status" value="1"/>
</dbReference>
<sequence>MNETLKHSKEWIKKAENDLIVAKHSLTLKPVAPYDIICFHAQQCAEKYLKAYLVYKGIEFEKTHDLGELIGLASAEDNNFMELIDIAERLTDYAVDVRYPGIEEPTKEEAKEAIEIAEKIKEFILKRLPSK</sequence>
<comment type="caution">
    <text evidence="2">The sequence shown here is derived from an EMBL/GenBank/DDBJ whole genome shotgun (WGS) entry which is preliminary data.</text>
</comment>
<reference evidence="2" key="1">
    <citation type="journal article" date="2020" name="mSystems">
        <title>Genome- and Community-Level Interaction Insights into Carbon Utilization and Element Cycling Functions of Hydrothermarchaeota in Hydrothermal Sediment.</title>
        <authorList>
            <person name="Zhou Z."/>
            <person name="Liu Y."/>
            <person name="Xu W."/>
            <person name="Pan J."/>
            <person name="Luo Z.H."/>
            <person name="Li M."/>
        </authorList>
    </citation>
    <scope>NUCLEOTIDE SEQUENCE [LARGE SCALE GENOMIC DNA]</scope>
    <source>
        <strain evidence="2">SpSt-794</strain>
    </source>
</reference>
<dbReference type="EMBL" id="DTHV01000068">
    <property type="protein sequence ID" value="HGW60226.1"/>
    <property type="molecule type" value="Genomic_DNA"/>
</dbReference>
<dbReference type="Gene3D" id="1.20.120.330">
    <property type="entry name" value="Nucleotidyltransferases domain 2"/>
    <property type="match status" value="1"/>
</dbReference>
<proteinExistence type="predicted"/>
<dbReference type="SMART" id="SM00748">
    <property type="entry name" value="HEPN"/>
    <property type="match status" value="1"/>
</dbReference>
<dbReference type="InterPro" id="IPR007842">
    <property type="entry name" value="HEPN_dom"/>
</dbReference>
<name>A0A7C4TXN1_9BACT</name>